<feature type="domain" description="YTH" evidence="2">
    <location>
        <begin position="485"/>
        <end position="621"/>
    </location>
</feature>
<dbReference type="GO" id="GO:0061157">
    <property type="term" value="P:mRNA destabilization"/>
    <property type="evidence" value="ECO:0007669"/>
    <property type="project" value="TreeGrafter"/>
</dbReference>
<feature type="compositionally biased region" description="Polar residues" evidence="1">
    <location>
        <begin position="129"/>
        <end position="138"/>
    </location>
</feature>
<feature type="region of interest" description="Disordered" evidence="1">
    <location>
        <begin position="645"/>
        <end position="686"/>
    </location>
</feature>
<feature type="region of interest" description="Disordered" evidence="1">
    <location>
        <begin position="1"/>
        <end position="140"/>
    </location>
</feature>
<feature type="region of interest" description="Disordered" evidence="1">
    <location>
        <begin position="328"/>
        <end position="407"/>
    </location>
</feature>
<dbReference type="STRING" id="401625.A0A0P1BSG5"/>
<evidence type="ECO:0000259" key="2">
    <source>
        <dbReference type="PROSITE" id="PS50882"/>
    </source>
</evidence>
<dbReference type="Gene3D" id="3.10.590.10">
    <property type="entry name" value="ph1033 like domains"/>
    <property type="match status" value="1"/>
</dbReference>
<dbReference type="PROSITE" id="PS50882">
    <property type="entry name" value="YTH"/>
    <property type="match status" value="1"/>
</dbReference>
<reference evidence="3 4" key="1">
    <citation type="submission" date="2014-09" db="EMBL/GenBank/DDBJ databases">
        <authorList>
            <person name="Magalhaes I.L.F."/>
            <person name="Oliveira U."/>
            <person name="Santos F.R."/>
            <person name="Vidigal T.H.D.A."/>
            <person name="Brescovit A.D."/>
            <person name="Santos A.J."/>
        </authorList>
    </citation>
    <scope>NUCLEOTIDE SEQUENCE [LARGE SCALE GENOMIC DNA]</scope>
</reference>
<accession>A0A0P1BSG5</accession>
<dbReference type="OrthoDB" id="306690at2759"/>
<feature type="compositionally biased region" description="Low complexity" evidence="1">
    <location>
        <begin position="186"/>
        <end position="201"/>
    </location>
</feature>
<feature type="compositionally biased region" description="Polar residues" evidence="1">
    <location>
        <begin position="645"/>
        <end position="660"/>
    </location>
</feature>
<name>A0A0P1BSG5_9BASI</name>
<feature type="compositionally biased region" description="Basic residues" evidence="1">
    <location>
        <begin position="206"/>
        <end position="221"/>
    </location>
</feature>
<dbReference type="AlphaFoldDB" id="A0A0P1BSG5"/>
<organism evidence="3 4">
    <name type="scientific">Ceraceosorus bombacis</name>
    <dbReference type="NCBI Taxonomy" id="401625"/>
    <lineage>
        <taxon>Eukaryota</taxon>
        <taxon>Fungi</taxon>
        <taxon>Dikarya</taxon>
        <taxon>Basidiomycota</taxon>
        <taxon>Ustilaginomycotina</taxon>
        <taxon>Exobasidiomycetes</taxon>
        <taxon>Ceraceosorales</taxon>
        <taxon>Ceraceosoraceae</taxon>
        <taxon>Ceraceosorus</taxon>
    </lineage>
</organism>
<dbReference type="InterPro" id="IPR045168">
    <property type="entry name" value="YTH_prot"/>
</dbReference>
<dbReference type="GO" id="GO:1990247">
    <property type="term" value="F:N6-methyladenosine-containing RNA reader activity"/>
    <property type="evidence" value="ECO:0007669"/>
    <property type="project" value="TreeGrafter"/>
</dbReference>
<sequence length="686" mass="71224">MLQGASSPSTAAVQRGGVDGQDGAAGSANAISINEAHRSQSTLASSQSHSATSTSTANSSNPFSSALHDSPGSSSLSQASSRLYAPRRNHTISSPGRRALNSRRLAQHFEVPEASASSPFSQEDAEPATPTSPGTNSLKAIMGAADDDHDWERMIRNNAPLADDPSPAIGERFEGRSLGPSHLRTGSSSLAGVGDLSSSSSGAGGVRRHQSLNHAPGHRLHHHRLQARASDLFAPGSASTSFGQAIPIRAGTPGTGSSGSHSATSSPIAPGGPATPWTQPLSPGAKRLPSLITNRDALARAAVGAEGPPPGASQTLAGPVSAAAYVPPIGHGHARTQSSDSPALFAPSRGLGPSAPAKAEEHHATGASAAARAAALSGPFTAMPAPGAGSSRNEWDSLLQPTPGNGQPWNADRGFAGMGGPAGADFKKAFGPGTAGWPFQPTQGAQGPPSQWGLGLTPAAFAGPESAAAQTNAQTLALSMALAQQQARTNALFAEDDVQRSLKYEIWASTEKGNARLDKAWRESAHLGPLYLFFSVNASGHFNGMAQMLTPLDYSTSSNVWAQEGKWKGTFKVRWIYVKDVPNSQLRHIRLTNTPENKPITQSRDTQELPVAAGKELIRIMHGYSARTTLLQDWAFYEAQQESQRQVKQQPDQQIASALQGNHVGPLDLSASQSSSSAPGHQNFSS</sequence>
<keyword evidence="4" id="KW-1185">Reference proteome</keyword>
<dbReference type="GO" id="GO:0003729">
    <property type="term" value="F:mRNA binding"/>
    <property type="evidence" value="ECO:0007669"/>
    <property type="project" value="TreeGrafter"/>
</dbReference>
<dbReference type="GO" id="GO:0005737">
    <property type="term" value="C:cytoplasm"/>
    <property type="evidence" value="ECO:0007669"/>
    <property type="project" value="TreeGrafter"/>
</dbReference>
<protein>
    <submittedName>
        <fullName evidence="3">Uncharacterized high-glucose-regulated protein</fullName>
    </submittedName>
</protein>
<evidence type="ECO:0000256" key="1">
    <source>
        <dbReference type="SAM" id="MobiDB-lite"/>
    </source>
</evidence>
<dbReference type="Proteomes" id="UP000054845">
    <property type="component" value="Unassembled WGS sequence"/>
</dbReference>
<feature type="compositionally biased region" description="Polar residues" evidence="1">
    <location>
        <begin position="1"/>
        <end position="12"/>
    </location>
</feature>
<feature type="compositionally biased region" description="Low complexity" evidence="1">
    <location>
        <begin position="39"/>
        <end position="81"/>
    </location>
</feature>
<evidence type="ECO:0000313" key="3">
    <source>
        <dbReference type="EMBL" id="CEH18888.1"/>
    </source>
</evidence>
<dbReference type="Pfam" id="PF04146">
    <property type="entry name" value="YTH"/>
    <property type="match status" value="1"/>
</dbReference>
<feature type="region of interest" description="Disordered" evidence="1">
    <location>
        <begin position="158"/>
        <end position="221"/>
    </location>
</feature>
<dbReference type="EMBL" id="CCYA01000276">
    <property type="protein sequence ID" value="CEH18888.1"/>
    <property type="molecule type" value="Genomic_DNA"/>
</dbReference>
<feature type="compositionally biased region" description="Low complexity" evidence="1">
    <location>
        <begin position="258"/>
        <end position="267"/>
    </location>
</feature>
<proteinExistence type="predicted"/>
<evidence type="ECO:0000313" key="4">
    <source>
        <dbReference type="Proteomes" id="UP000054845"/>
    </source>
</evidence>
<dbReference type="InterPro" id="IPR007275">
    <property type="entry name" value="YTH_domain"/>
</dbReference>
<dbReference type="PANTHER" id="PTHR12357">
    <property type="entry name" value="YTH YT521-B HOMOLOGY DOMAIN-CONTAINING"/>
    <property type="match status" value="1"/>
</dbReference>
<dbReference type="CDD" id="cd21134">
    <property type="entry name" value="YTH"/>
    <property type="match status" value="1"/>
</dbReference>
<dbReference type="PANTHER" id="PTHR12357:SF89">
    <property type="entry name" value="YTH DOMAIN-CONTAINING FAMILY PROTEIN"/>
    <property type="match status" value="1"/>
</dbReference>
<feature type="region of interest" description="Disordered" evidence="1">
    <location>
        <begin position="236"/>
        <end position="288"/>
    </location>
</feature>
<feature type="compositionally biased region" description="Low complexity" evidence="1">
    <location>
        <begin position="365"/>
        <end position="378"/>
    </location>
</feature>